<dbReference type="Proteomes" id="UP000547976">
    <property type="component" value="Unassembled WGS sequence"/>
</dbReference>
<reference evidence="4 5" key="1">
    <citation type="submission" date="2020-05" db="EMBL/GenBank/DDBJ databases">
        <title>Identification and distribution of gene clusters putatively required for synthesis of sphingolipid metabolism inhibitors in phylogenetically diverse species of the filamentous fungus Fusarium.</title>
        <authorList>
            <person name="Kim H.-S."/>
            <person name="Busman M."/>
            <person name="Brown D.W."/>
            <person name="Divon H."/>
            <person name="Uhlig S."/>
            <person name="Proctor R.H."/>
        </authorList>
    </citation>
    <scope>NUCLEOTIDE SEQUENCE [LARGE SCALE GENOMIC DNA]</scope>
    <source>
        <strain evidence="4 5">NRRL 66333</strain>
    </source>
</reference>
<feature type="compositionally biased region" description="Low complexity" evidence="1">
    <location>
        <begin position="265"/>
        <end position="293"/>
    </location>
</feature>
<sequence length="1039" mass="111004">MKGNIGAFALLSGIVSGAAAVDARDVQYAEQDPETWCITYLSTYLVPVSIATNLPRPAENTTDVQLISTSTAQDPDLTSSVASSASASTTLGPIGERIILLVSPSSGNTKRDIGGFVGDGNPDICTFATVFTLGNGRLAEDGVPVSYLGDGYQKLEASSSSSDNAISTTFSTEGGLLRFQNPSLPDGGASFCQTPSDGQVYMTFGSEPSGCLPVSLNVYRAEQCIDGRLDGLDPTTTSTKTDESISTHSVGTHSTEALSTEKASSETMTTISTEEASAETSAIESSIASTFSTKGPGVSTAAISQETETPSGSLTEEPTATQSQGNIVITNAVSNGRFSIKDPDSESGIFGFDAEGEAKQQNGDCYKGDGSSDNGCVALGSSSDSKKRAFGGLASISQFLTNLAPSRNVLYTVQFYYAVITAGGNQACSVNAYLGNTQLYTMGLFTSGGISVSWNRVLTTVMADSRSASFGISMSCTGNGLALIYVDSVFISNQVTPDNIDQFQLDFGDSDTPETTSRLPSAPTSEPANQVTSIEPATTTTDSPPATTTGYARPEIPSQEVCPDGYKPPGFCGQKWPKPSEPFCEYRSQPNADIVAYPLSQYPMQGMDIQKCALTCAYIEGCFAFAVNNNPRYPCNFILEPLRLQGWITGDPNRVLEWSELACFNCQLCDESPSLTESTAGVTEAPVESETTIIEEPSTRVPQNTTHWLPSPETSSGSLEPTPGTKSTSMRPPRPETSIDVEPTFIEGTTAWPETTHTSAQGPVVDTSSDAPEDSTSLGEDATSTTEDPTSTSETTTASSTPTETCKYTHGEMCNFDRFNYPKDVLCSWGDKLTSRSFWLETRESYPHQDRAEECIAICQGHPLCLTAGYSMFENRCYFSELPLLKENFVTEENDYKKQVWLDTRCYTDCEACVPDSVPKGPPDMCAYTLGDECKPVANPPAGTLCNYEAYMGGGWVDGNDPNLITVYTEYAQATPRRCAAICRAYPGCKGSGYKDDRCKFSVYKLALSGMPIPLETDKDPSMNSIWDDPACWTCPGCQ</sequence>
<evidence type="ECO:0000313" key="5">
    <source>
        <dbReference type="Proteomes" id="UP000547976"/>
    </source>
</evidence>
<keyword evidence="5" id="KW-1185">Reference proteome</keyword>
<name>A0A8H5Q8I0_GIBSU</name>
<feature type="chain" id="PRO_5034572175" description="DUF7908 domain-containing protein" evidence="2">
    <location>
        <begin position="21"/>
        <end position="1039"/>
    </location>
</feature>
<evidence type="ECO:0000259" key="3">
    <source>
        <dbReference type="Pfam" id="PF25485"/>
    </source>
</evidence>
<evidence type="ECO:0000256" key="2">
    <source>
        <dbReference type="SAM" id="SignalP"/>
    </source>
</evidence>
<dbReference type="RefSeq" id="XP_036541068.1">
    <property type="nucleotide sequence ID" value="XM_036681295.1"/>
</dbReference>
<feature type="compositionally biased region" description="Low complexity" evidence="1">
    <location>
        <begin position="780"/>
        <end position="804"/>
    </location>
</feature>
<dbReference type="GeneID" id="59316013"/>
<comment type="caution">
    <text evidence="4">The sequence shown here is derived from an EMBL/GenBank/DDBJ whole genome shotgun (WGS) entry which is preliminary data.</text>
</comment>
<dbReference type="Pfam" id="PF25485">
    <property type="entry name" value="DUF7908"/>
    <property type="match status" value="1"/>
</dbReference>
<evidence type="ECO:0000313" key="4">
    <source>
        <dbReference type="EMBL" id="KAF5610184.1"/>
    </source>
</evidence>
<feature type="region of interest" description="Disordered" evidence="1">
    <location>
        <begin position="677"/>
        <end position="804"/>
    </location>
</feature>
<evidence type="ECO:0000256" key="1">
    <source>
        <dbReference type="SAM" id="MobiDB-lite"/>
    </source>
</evidence>
<dbReference type="OrthoDB" id="3563678at2759"/>
<feature type="compositionally biased region" description="Polar residues" evidence="1">
    <location>
        <begin position="752"/>
        <end position="778"/>
    </location>
</feature>
<keyword evidence="2" id="KW-0732">Signal</keyword>
<dbReference type="InterPro" id="IPR057230">
    <property type="entry name" value="DUF7908"/>
</dbReference>
<organism evidence="4 5">
    <name type="scientific">Gibberella subglutinans</name>
    <name type="common">Fusarium subglutinans</name>
    <dbReference type="NCBI Taxonomy" id="42677"/>
    <lineage>
        <taxon>Eukaryota</taxon>
        <taxon>Fungi</taxon>
        <taxon>Dikarya</taxon>
        <taxon>Ascomycota</taxon>
        <taxon>Pezizomycotina</taxon>
        <taxon>Sordariomycetes</taxon>
        <taxon>Hypocreomycetidae</taxon>
        <taxon>Hypocreales</taxon>
        <taxon>Nectriaceae</taxon>
        <taxon>Fusarium</taxon>
        <taxon>Fusarium fujikuroi species complex</taxon>
    </lineage>
</organism>
<feature type="compositionally biased region" description="Polar residues" evidence="1">
    <location>
        <begin position="513"/>
        <end position="535"/>
    </location>
</feature>
<accession>A0A8H5Q8I0</accession>
<gene>
    <name evidence="4" type="ORF">FSUBG_3416</name>
</gene>
<dbReference type="EMBL" id="JAAOAV010000029">
    <property type="protein sequence ID" value="KAF5610184.1"/>
    <property type="molecule type" value="Genomic_DNA"/>
</dbReference>
<feature type="region of interest" description="Disordered" evidence="1">
    <location>
        <begin position="505"/>
        <end position="559"/>
    </location>
</feature>
<feature type="signal peptide" evidence="2">
    <location>
        <begin position="1"/>
        <end position="20"/>
    </location>
</feature>
<feature type="region of interest" description="Disordered" evidence="1">
    <location>
        <begin position="228"/>
        <end position="324"/>
    </location>
</feature>
<dbReference type="AlphaFoldDB" id="A0A8H5Q8I0"/>
<protein>
    <recommendedName>
        <fullName evidence="3">DUF7908 domain-containing protein</fullName>
    </recommendedName>
</protein>
<dbReference type="PANTHER" id="PTHR48233:SF4">
    <property type="entry name" value="MUCIN 4B, ISOFORM B-RELATED"/>
    <property type="match status" value="1"/>
</dbReference>
<feature type="compositionally biased region" description="Low complexity" evidence="1">
    <location>
        <begin position="536"/>
        <end position="549"/>
    </location>
</feature>
<feature type="compositionally biased region" description="Polar residues" evidence="1">
    <location>
        <begin position="246"/>
        <end position="262"/>
    </location>
</feature>
<feature type="compositionally biased region" description="Polar residues" evidence="1">
    <location>
        <begin position="700"/>
        <end position="730"/>
    </location>
</feature>
<feature type="domain" description="DUF7908" evidence="3">
    <location>
        <begin position="96"/>
        <end position="220"/>
    </location>
</feature>
<feature type="compositionally biased region" description="Polar residues" evidence="1">
    <location>
        <begin position="301"/>
        <end position="324"/>
    </location>
</feature>
<proteinExistence type="predicted"/>
<dbReference type="InterPro" id="IPR053361">
    <property type="entry name" value="Vulval_dev_neg_regulator"/>
</dbReference>
<dbReference type="PANTHER" id="PTHR48233">
    <property type="entry name" value="MUCIN 4B, ISOFORM B-RELATED"/>
    <property type="match status" value="1"/>
</dbReference>